<dbReference type="EMBL" id="JAAGNX010000001">
    <property type="protein sequence ID" value="NDV61515.1"/>
    <property type="molecule type" value="Genomic_DNA"/>
</dbReference>
<evidence type="ECO:0000259" key="7">
    <source>
        <dbReference type="Pfam" id="PF12038"/>
    </source>
</evidence>
<dbReference type="AlphaFoldDB" id="A0A6B2M168"/>
<gene>
    <name evidence="8" type="ORF">G0Q06_03530</name>
</gene>
<dbReference type="PANTHER" id="PTHR13615">
    <property type="entry name" value="GLYCOSYLTRANSFERASE-LIKE 1"/>
    <property type="match status" value="1"/>
</dbReference>
<evidence type="ECO:0000256" key="5">
    <source>
        <dbReference type="ARBA" id="ARBA00044539"/>
    </source>
</evidence>
<evidence type="ECO:0000256" key="1">
    <source>
        <dbReference type="ARBA" id="ARBA00009481"/>
    </source>
</evidence>
<evidence type="ECO:0000256" key="3">
    <source>
        <dbReference type="ARBA" id="ARBA00022679"/>
    </source>
</evidence>
<dbReference type="Pfam" id="PF12038">
    <property type="entry name" value="QTMAN_N"/>
    <property type="match status" value="1"/>
</dbReference>
<dbReference type="Gene3D" id="3.40.50.2000">
    <property type="entry name" value="Glycogen Phosphorylase B"/>
    <property type="match status" value="1"/>
</dbReference>
<accession>A0A6B2M168</accession>
<evidence type="ECO:0000313" key="8">
    <source>
        <dbReference type="EMBL" id="NDV61515.1"/>
    </source>
</evidence>
<comment type="caution">
    <text evidence="8">The sequence shown here is derived from an EMBL/GenBank/DDBJ whole genome shotgun (WGS) entry which is preliminary data.</text>
</comment>
<organism evidence="8 9">
    <name type="scientific">Oceanipulchritudo coccoides</name>
    <dbReference type="NCBI Taxonomy" id="2706888"/>
    <lineage>
        <taxon>Bacteria</taxon>
        <taxon>Pseudomonadati</taxon>
        <taxon>Verrucomicrobiota</taxon>
        <taxon>Opitutia</taxon>
        <taxon>Puniceicoccales</taxon>
        <taxon>Oceanipulchritudinaceae</taxon>
        <taxon>Oceanipulchritudo</taxon>
    </lineage>
</organism>
<evidence type="ECO:0000256" key="6">
    <source>
        <dbReference type="ARBA" id="ARBA00048439"/>
    </source>
</evidence>
<feature type="domain" description="tRNA-queuosine alpha-mannosyltransferase N-terminal" evidence="7">
    <location>
        <begin position="7"/>
        <end position="180"/>
    </location>
</feature>
<dbReference type="SUPFAM" id="SSF53756">
    <property type="entry name" value="UDP-Glycosyltransferase/glycogen phosphorylase"/>
    <property type="match status" value="1"/>
</dbReference>
<sequence length="370" mass="42345">MNSACLKICLLEPYYGGSHRRWADEYKRFSSHRVDILSLPPRHWKWRMHGAAVSFAGQLIESGERYDLILANDLMDVAVFISLTREAGIESPVASYFHENQISYPLSPSDTDREAGRDLHYGYINYTTALASSAVFFNSEFHRRSFLESLPAFLGRFPDHQNMETIARIEQKSRALPLGMDLHALDQLKPGQDKPVNREPLLLWNHRWEFDKCPQGFMDILLELQNRQIPFKIALLGQKLEEADEGIMEKIKRLGDRVLHLGAVESASDYAHWLWEADILPVTAIQDFFGGSVVEAVYCGCHPVLPNRLAYPEHFADAPVFFETESDAIEMLVDLITSGDWRKPCPLSGQLRQYDWSELAPAYDQAMREI</sequence>
<keyword evidence="9" id="KW-1185">Reference proteome</keyword>
<comment type="similarity">
    <text evidence="1">Belongs to the glycosyltransferase group 1 family. Glycosyltransferase 4 subfamily.</text>
</comment>
<reference evidence="8 9" key="1">
    <citation type="submission" date="2020-02" db="EMBL/GenBank/DDBJ databases">
        <title>Albibacoteraceae fam. nov., the first described family within the subdivision 4 Verrucomicrobia.</title>
        <authorList>
            <person name="Xi F."/>
        </authorList>
    </citation>
    <scope>NUCLEOTIDE SEQUENCE [LARGE SCALE GENOMIC DNA]</scope>
    <source>
        <strain evidence="8 9">CK1056</strain>
    </source>
</reference>
<proteinExistence type="inferred from homology"/>
<dbReference type="Proteomes" id="UP000478417">
    <property type="component" value="Unassembled WGS sequence"/>
</dbReference>
<dbReference type="PANTHER" id="PTHR13615:SF3">
    <property type="entry name" value="GLYCOSYLTRANSFERASE-LIKE DOMAIN-CONTAINING PROTEIN 1"/>
    <property type="match status" value="1"/>
</dbReference>
<comment type="catalytic activity">
    <reaction evidence="6">
        <text>queuosine(34) in tRNA(Asp) + GDP-alpha-D-mannose = O-4''-alpha-D-mannosylqueuosine(34) in tRNA(Asp) + GDP + H(+)</text>
        <dbReference type="Rhea" id="RHEA:12885"/>
        <dbReference type="Rhea" id="RHEA-COMP:18572"/>
        <dbReference type="Rhea" id="RHEA-COMP:18581"/>
        <dbReference type="ChEBI" id="CHEBI:15378"/>
        <dbReference type="ChEBI" id="CHEBI:57527"/>
        <dbReference type="ChEBI" id="CHEBI:58189"/>
        <dbReference type="ChEBI" id="CHEBI:194431"/>
        <dbReference type="ChEBI" id="CHEBI:194442"/>
        <dbReference type="EC" id="2.4.1.110"/>
    </reaction>
    <physiologicalReaction direction="left-to-right" evidence="6">
        <dbReference type="Rhea" id="RHEA:12886"/>
    </physiologicalReaction>
</comment>
<dbReference type="InterPro" id="IPR051862">
    <property type="entry name" value="GT-like_domain_containing_1"/>
</dbReference>
<evidence type="ECO:0000313" key="9">
    <source>
        <dbReference type="Proteomes" id="UP000478417"/>
    </source>
</evidence>
<dbReference type="EC" id="2.4.1.110" evidence="4"/>
<dbReference type="RefSeq" id="WP_163962525.1">
    <property type="nucleotide sequence ID" value="NZ_JAAGNX010000001.1"/>
</dbReference>
<name>A0A6B2M168_9BACT</name>
<dbReference type="InterPro" id="IPR022701">
    <property type="entry name" value="QTMAN_N"/>
</dbReference>
<evidence type="ECO:0000256" key="4">
    <source>
        <dbReference type="ARBA" id="ARBA00044517"/>
    </source>
</evidence>
<keyword evidence="3" id="KW-0808">Transferase</keyword>
<dbReference type="GO" id="GO:0016438">
    <property type="term" value="F:tRNA-queuosine(34) beta-mannosyltransferase activity"/>
    <property type="evidence" value="ECO:0007669"/>
    <property type="project" value="UniProtKB-EC"/>
</dbReference>
<evidence type="ECO:0000256" key="2">
    <source>
        <dbReference type="ARBA" id="ARBA00022676"/>
    </source>
</evidence>
<protein>
    <recommendedName>
        <fullName evidence="5">tRNA-queuosine alpha-mannosyltransferase</fullName>
        <ecNumber evidence="4">2.4.1.110</ecNumber>
    </recommendedName>
</protein>
<keyword evidence="2" id="KW-0328">Glycosyltransferase</keyword>